<proteinExistence type="predicted"/>
<name>A0ABN9RTI7_9DINO</name>
<comment type="caution">
    <text evidence="2">The sequence shown here is derived from an EMBL/GenBank/DDBJ whole genome shotgun (WGS) entry which is preliminary data.</text>
</comment>
<evidence type="ECO:0000256" key="1">
    <source>
        <dbReference type="SAM" id="Phobius"/>
    </source>
</evidence>
<dbReference type="EMBL" id="CAUYUJ010007800">
    <property type="protein sequence ID" value="CAK0822020.1"/>
    <property type="molecule type" value="Genomic_DNA"/>
</dbReference>
<keyword evidence="1" id="KW-0472">Membrane</keyword>
<organism evidence="2 3">
    <name type="scientific">Prorocentrum cordatum</name>
    <dbReference type="NCBI Taxonomy" id="2364126"/>
    <lineage>
        <taxon>Eukaryota</taxon>
        <taxon>Sar</taxon>
        <taxon>Alveolata</taxon>
        <taxon>Dinophyceae</taxon>
        <taxon>Prorocentrales</taxon>
        <taxon>Prorocentraceae</taxon>
        <taxon>Prorocentrum</taxon>
    </lineage>
</organism>
<sequence>MTNEKVAVVGSFYVALGFALLGLDAWNQVDPLMLYPFGLAHTAFVAGAVYCRQKLRRKFGLSIGPLSRKKQHDALVWACCPNFLVAAQEARQVEHVRLPSEEEQARGVEFSRLNIPSGTYQPDDGSHLDTERTDTTVASDAPLMRQYENALNRAPGREVDPNAGL</sequence>
<evidence type="ECO:0000313" key="3">
    <source>
        <dbReference type="Proteomes" id="UP001189429"/>
    </source>
</evidence>
<dbReference type="Proteomes" id="UP001189429">
    <property type="component" value="Unassembled WGS sequence"/>
</dbReference>
<feature type="transmembrane region" description="Helical" evidence="1">
    <location>
        <begin position="32"/>
        <end position="51"/>
    </location>
</feature>
<accession>A0ABN9RTI7</accession>
<keyword evidence="1" id="KW-0812">Transmembrane</keyword>
<gene>
    <name evidence="2" type="ORF">PCOR1329_LOCUS23142</name>
</gene>
<keyword evidence="3" id="KW-1185">Reference proteome</keyword>
<reference evidence="2" key="1">
    <citation type="submission" date="2023-10" db="EMBL/GenBank/DDBJ databases">
        <authorList>
            <person name="Chen Y."/>
            <person name="Shah S."/>
            <person name="Dougan E. K."/>
            <person name="Thang M."/>
            <person name="Chan C."/>
        </authorList>
    </citation>
    <scope>NUCLEOTIDE SEQUENCE [LARGE SCALE GENOMIC DNA]</scope>
</reference>
<evidence type="ECO:0000313" key="2">
    <source>
        <dbReference type="EMBL" id="CAK0822020.1"/>
    </source>
</evidence>
<feature type="transmembrane region" description="Helical" evidence="1">
    <location>
        <begin position="7"/>
        <end position="26"/>
    </location>
</feature>
<keyword evidence="1" id="KW-1133">Transmembrane helix</keyword>
<protein>
    <submittedName>
        <fullName evidence="2">Uncharacterized protein</fullName>
    </submittedName>
</protein>